<feature type="domain" description="AMP-dependent synthetase/ligase" evidence="1">
    <location>
        <begin position="21"/>
        <end position="386"/>
    </location>
</feature>
<dbReference type="InterPro" id="IPR050237">
    <property type="entry name" value="ATP-dep_AMP-bd_enzyme"/>
</dbReference>
<dbReference type="Pfam" id="PF13193">
    <property type="entry name" value="AMP-binding_C"/>
    <property type="match status" value="1"/>
</dbReference>
<protein>
    <submittedName>
        <fullName evidence="3">Crotonobetaine/carnitine-CoA ligase</fullName>
    </submittedName>
</protein>
<dbReference type="InterPro" id="IPR045851">
    <property type="entry name" value="AMP-bd_C_sf"/>
</dbReference>
<dbReference type="Gene3D" id="3.40.50.12780">
    <property type="entry name" value="N-terminal domain of ligase-like"/>
    <property type="match status" value="1"/>
</dbReference>
<comment type="caution">
    <text evidence="3">The sequence shown here is derived from an EMBL/GenBank/DDBJ whole genome shotgun (WGS) entry which is preliminary data.</text>
</comment>
<dbReference type="Gene3D" id="3.30.300.30">
    <property type="match status" value="1"/>
</dbReference>
<evidence type="ECO:0000259" key="2">
    <source>
        <dbReference type="Pfam" id="PF13193"/>
    </source>
</evidence>
<gene>
    <name evidence="3" type="ORF">DFP90_102219</name>
</gene>
<organism evidence="3 4">
    <name type="scientific">Aestuariispira insulae</name>
    <dbReference type="NCBI Taxonomy" id="1461337"/>
    <lineage>
        <taxon>Bacteria</taxon>
        <taxon>Pseudomonadati</taxon>
        <taxon>Pseudomonadota</taxon>
        <taxon>Alphaproteobacteria</taxon>
        <taxon>Rhodospirillales</taxon>
        <taxon>Kiloniellaceae</taxon>
        <taxon>Aestuariispira</taxon>
    </lineage>
</organism>
<dbReference type="EMBL" id="QRDW01000002">
    <property type="protein sequence ID" value="RED52201.1"/>
    <property type="molecule type" value="Genomic_DNA"/>
</dbReference>
<keyword evidence="4" id="KW-1185">Reference proteome</keyword>
<dbReference type="PANTHER" id="PTHR43767">
    <property type="entry name" value="LONG-CHAIN-FATTY-ACID--COA LIGASE"/>
    <property type="match status" value="1"/>
</dbReference>
<dbReference type="RefSeq" id="WP_218044603.1">
    <property type="nucleotide sequence ID" value="NZ_QRDW01000002.1"/>
</dbReference>
<name>A0A3D9HS88_9PROT</name>
<accession>A0A3D9HS88</accession>
<dbReference type="PROSITE" id="PS00455">
    <property type="entry name" value="AMP_BINDING"/>
    <property type="match status" value="1"/>
</dbReference>
<dbReference type="Pfam" id="PF00501">
    <property type="entry name" value="AMP-binding"/>
    <property type="match status" value="1"/>
</dbReference>
<feature type="domain" description="AMP-binding enzyme C-terminal" evidence="2">
    <location>
        <begin position="436"/>
        <end position="511"/>
    </location>
</feature>
<keyword evidence="3" id="KW-0436">Ligase</keyword>
<dbReference type="InterPro" id="IPR042099">
    <property type="entry name" value="ANL_N_sf"/>
</dbReference>
<dbReference type="InterPro" id="IPR000873">
    <property type="entry name" value="AMP-dep_synth/lig_dom"/>
</dbReference>
<sequence>MNMLHNHSAYQTRQENLGQLLERQAALHGDNLFLTQAETDAQLSYRAFNARTNRIAHGLKAAGARPGQYLGIMLSNSPDFLASSYALKKMGAVEVAINATFRGISLSRMINLTGLETLITSRSYLEALAEIAGDLTSLKRLILIDGMAEAARLLPHLERMEFEEMLSNDDSDCAGDHPDDVSSVIMFTSGTTGVSKGCLLPDRCAIRAAESMLEAFDLTADDCVYSPYPLFHVGAAHYDILPALMVGGRAVMRECFSVSNFWPDVARFGATWFMCLGSVQQLLWAAPPCAEKTAHKMRFIWGTPLPVDHDAFEKRFNVRLARGGGYGSTDAGSVALPLFDKKGAGKVLDRYEVAIVDEHDHPLPAGQVGELVIRPKEPAIMASGYFAMPEKTVEAWRNLWFHTGDLARLDDEGDLYWVARISERIRVKGEMVSAYEIEEVVLTHPSVEDCAVLGRPDDYGEEAVHVFATLRPGTSLTIEALAQFCQGRMSRFMQPTGLTILADMPRTPSGKPAKGDLAKLFQL</sequence>
<evidence type="ECO:0000313" key="3">
    <source>
        <dbReference type="EMBL" id="RED52201.1"/>
    </source>
</evidence>
<evidence type="ECO:0000313" key="4">
    <source>
        <dbReference type="Proteomes" id="UP000256845"/>
    </source>
</evidence>
<proteinExistence type="predicted"/>
<dbReference type="Proteomes" id="UP000256845">
    <property type="component" value="Unassembled WGS sequence"/>
</dbReference>
<dbReference type="PANTHER" id="PTHR43767:SF1">
    <property type="entry name" value="NONRIBOSOMAL PEPTIDE SYNTHASE PES1 (EUROFUNG)-RELATED"/>
    <property type="match status" value="1"/>
</dbReference>
<evidence type="ECO:0000259" key="1">
    <source>
        <dbReference type="Pfam" id="PF00501"/>
    </source>
</evidence>
<dbReference type="SUPFAM" id="SSF56801">
    <property type="entry name" value="Acetyl-CoA synthetase-like"/>
    <property type="match status" value="1"/>
</dbReference>
<dbReference type="InterPro" id="IPR025110">
    <property type="entry name" value="AMP-bd_C"/>
</dbReference>
<dbReference type="AlphaFoldDB" id="A0A3D9HS88"/>
<dbReference type="InterPro" id="IPR020845">
    <property type="entry name" value="AMP-binding_CS"/>
</dbReference>
<dbReference type="GO" id="GO:0016878">
    <property type="term" value="F:acid-thiol ligase activity"/>
    <property type="evidence" value="ECO:0007669"/>
    <property type="project" value="UniProtKB-ARBA"/>
</dbReference>
<reference evidence="3 4" key="1">
    <citation type="submission" date="2018-07" db="EMBL/GenBank/DDBJ databases">
        <title>Genomic Encyclopedia of Type Strains, Phase III (KMG-III): the genomes of soil and plant-associated and newly described type strains.</title>
        <authorList>
            <person name="Whitman W."/>
        </authorList>
    </citation>
    <scope>NUCLEOTIDE SEQUENCE [LARGE SCALE GENOMIC DNA]</scope>
    <source>
        <strain evidence="3 4">CECT 8488</strain>
    </source>
</reference>